<organism evidence="6">
    <name type="scientific">Chlamydomonas leiostraca</name>
    <dbReference type="NCBI Taxonomy" id="1034604"/>
    <lineage>
        <taxon>Eukaryota</taxon>
        <taxon>Viridiplantae</taxon>
        <taxon>Chlorophyta</taxon>
        <taxon>core chlorophytes</taxon>
        <taxon>Chlorophyceae</taxon>
        <taxon>CS clade</taxon>
        <taxon>Chlamydomonadales</taxon>
        <taxon>Chlamydomonadaceae</taxon>
        <taxon>Chlamydomonas</taxon>
    </lineage>
</organism>
<dbReference type="PANTHER" id="PTHR13271:SF93">
    <property type="entry name" value="SET DOMAIN-CONTAINING PROTEIN"/>
    <property type="match status" value="1"/>
</dbReference>
<dbReference type="InterPro" id="IPR050600">
    <property type="entry name" value="SETD3_SETD6_MTase"/>
</dbReference>
<keyword evidence="1" id="KW-0489">Methyltransferase</keyword>
<sequence>MNLRAPSMARPGMGRAYEGAVRSAGSRPCLVPTGPVRSHRRVNLHTVQATSTIADSLAKVETLKSLSASIPSLSKARVEPRRQADDVGDRVAFVTVSDTPANGVVMTLSEDAAITQVDAENHDLVGSIASQSSELVALTLWLLAERAKGSSSTYSKFLSTLPTATLSPILWEEDEIRSLLQGSPVMQEALDRRAALIQQWQALNDAHFSKDPAKYPAAVFGQGPFMEAFSVALAHAIYLPSANCFALMPVLSLLARTGTGAGCDIDYDADKKAAVVTAARQLRSGAEVALNDPRPNGELLLAMGRVPDTNPSDCLMWDASLVQADKYYVMKQEILQSLGFSPKEQFPVYADRFPNQMLAYLRLTRVADPALFAKVSFEQDVVLSQMNEYEILQLIMGDCREKLQGYAATYEEDIKVAQGRDLTPKQRVAAKLRLAERKIISGTMEAVRNRLAPIRGIPTKSGGMQDPNSDLKEIFDAIEAIPNAPKKLVEGFMSWARGEQDPDWGKKPSDKPKAPRPW</sequence>
<keyword evidence="3" id="KW-0949">S-adenosyl-L-methionine</keyword>
<feature type="domain" description="Rubisco LSMT substrate-binding" evidence="5">
    <location>
        <begin position="324"/>
        <end position="440"/>
    </location>
</feature>
<accession>A0A7S0WYC9</accession>
<evidence type="ECO:0000256" key="3">
    <source>
        <dbReference type="ARBA" id="ARBA00022691"/>
    </source>
</evidence>
<protein>
    <recommendedName>
        <fullName evidence="5">Rubisco LSMT substrate-binding domain-containing protein</fullName>
    </recommendedName>
</protein>
<dbReference type="InterPro" id="IPR046341">
    <property type="entry name" value="SET_dom_sf"/>
</dbReference>
<dbReference type="SUPFAM" id="SSF82199">
    <property type="entry name" value="SET domain"/>
    <property type="match status" value="1"/>
</dbReference>
<evidence type="ECO:0000313" key="6">
    <source>
        <dbReference type="EMBL" id="CAD8691586.1"/>
    </source>
</evidence>
<name>A0A7S0WYC9_9CHLO</name>
<dbReference type="AlphaFoldDB" id="A0A7S0WYC9"/>
<evidence type="ECO:0000256" key="2">
    <source>
        <dbReference type="ARBA" id="ARBA00022679"/>
    </source>
</evidence>
<dbReference type="SUPFAM" id="SSF81822">
    <property type="entry name" value="RuBisCo LSMT C-terminal, substrate-binding domain"/>
    <property type="match status" value="1"/>
</dbReference>
<proteinExistence type="predicted"/>
<dbReference type="GO" id="GO:0016279">
    <property type="term" value="F:protein-lysine N-methyltransferase activity"/>
    <property type="evidence" value="ECO:0007669"/>
    <property type="project" value="TreeGrafter"/>
</dbReference>
<feature type="compositionally biased region" description="Basic and acidic residues" evidence="4">
    <location>
        <begin position="498"/>
        <end position="518"/>
    </location>
</feature>
<evidence type="ECO:0000256" key="1">
    <source>
        <dbReference type="ARBA" id="ARBA00022603"/>
    </source>
</evidence>
<dbReference type="Gene3D" id="3.90.1410.10">
    <property type="entry name" value="set domain protein methyltransferase, domain 1"/>
    <property type="match status" value="1"/>
</dbReference>
<reference evidence="6" key="1">
    <citation type="submission" date="2021-01" db="EMBL/GenBank/DDBJ databases">
        <authorList>
            <person name="Corre E."/>
            <person name="Pelletier E."/>
            <person name="Niang G."/>
            <person name="Scheremetjew M."/>
            <person name="Finn R."/>
            <person name="Kale V."/>
            <person name="Holt S."/>
            <person name="Cochrane G."/>
            <person name="Meng A."/>
            <person name="Brown T."/>
            <person name="Cohen L."/>
        </authorList>
    </citation>
    <scope>NUCLEOTIDE SEQUENCE</scope>
    <source>
        <strain evidence="6">SAG 11-49</strain>
    </source>
</reference>
<keyword evidence="2" id="KW-0808">Transferase</keyword>
<evidence type="ECO:0000256" key="4">
    <source>
        <dbReference type="SAM" id="MobiDB-lite"/>
    </source>
</evidence>
<dbReference type="InterPro" id="IPR015353">
    <property type="entry name" value="Rubisco_LSMT_subst-bd"/>
</dbReference>
<dbReference type="Gene3D" id="3.90.1420.10">
    <property type="entry name" value="Rubisco LSMT, substrate-binding domain"/>
    <property type="match status" value="1"/>
</dbReference>
<dbReference type="GO" id="GO:0032259">
    <property type="term" value="P:methylation"/>
    <property type="evidence" value="ECO:0007669"/>
    <property type="project" value="UniProtKB-KW"/>
</dbReference>
<dbReference type="InterPro" id="IPR036464">
    <property type="entry name" value="Rubisco_LSMT_subst-bd_sf"/>
</dbReference>
<gene>
    <name evidence="6" type="ORF">CLEI1391_LOCUS15769</name>
</gene>
<dbReference type="Pfam" id="PF09273">
    <property type="entry name" value="Rubis-subs-bind"/>
    <property type="match status" value="1"/>
</dbReference>
<dbReference type="EMBL" id="HBFB01028168">
    <property type="protein sequence ID" value="CAD8691586.1"/>
    <property type="molecule type" value="Transcribed_RNA"/>
</dbReference>
<evidence type="ECO:0000259" key="5">
    <source>
        <dbReference type="Pfam" id="PF09273"/>
    </source>
</evidence>
<feature type="region of interest" description="Disordered" evidence="4">
    <location>
        <begin position="497"/>
        <end position="518"/>
    </location>
</feature>
<dbReference type="PANTHER" id="PTHR13271">
    <property type="entry name" value="UNCHARACTERIZED PUTATIVE METHYLTRANSFERASE"/>
    <property type="match status" value="1"/>
</dbReference>